<comment type="subcellular location">
    <subcellularLocation>
        <location evidence="1">Membrane</location>
        <topology evidence="1">Multi-pass membrane protein</topology>
    </subcellularLocation>
</comment>
<evidence type="ECO:0000256" key="3">
    <source>
        <dbReference type="ARBA" id="ARBA00022692"/>
    </source>
</evidence>
<dbReference type="InterPro" id="IPR002524">
    <property type="entry name" value="Cation_efflux"/>
</dbReference>
<protein>
    <submittedName>
        <fullName evidence="9">Cation diffusion facilitator family transporter</fullName>
    </submittedName>
</protein>
<feature type="transmembrane region" description="Helical" evidence="7">
    <location>
        <begin position="183"/>
        <end position="202"/>
    </location>
</feature>
<feature type="transmembrane region" description="Helical" evidence="7">
    <location>
        <begin position="20"/>
        <end position="43"/>
    </location>
</feature>
<evidence type="ECO:0000256" key="5">
    <source>
        <dbReference type="ARBA" id="ARBA00023136"/>
    </source>
</evidence>
<dbReference type="Proteomes" id="UP000197058">
    <property type="component" value="Chromosome"/>
</dbReference>
<keyword evidence="4 7" id="KW-1133">Transmembrane helix</keyword>
<accession>A0AAI8GTX8</accession>
<dbReference type="RefSeq" id="WP_088592377.1">
    <property type="nucleotide sequence ID" value="NZ_CP022046.2"/>
</dbReference>
<dbReference type="NCBIfam" id="TIGR01297">
    <property type="entry name" value="CDF"/>
    <property type="match status" value="1"/>
</dbReference>
<dbReference type="SUPFAM" id="SSF160240">
    <property type="entry name" value="Cation efflux protein cytoplasmic domain-like"/>
    <property type="match status" value="1"/>
</dbReference>
<organism evidence="9 10">
    <name type="scientific">Mammaliicoccus sciuri</name>
    <name type="common">Staphylococcus sciuri</name>
    <dbReference type="NCBI Taxonomy" id="1296"/>
    <lineage>
        <taxon>Bacteria</taxon>
        <taxon>Bacillati</taxon>
        <taxon>Bacillota</taxon>
        <taxon>Bacilli</taxon>
        <taxon>Bacillales</taxon>
        <taxon>Staphylococcaceae</taxon>
        <taxon>Mammaliicoccus</taxon>
    </lineage>
</organism>
<evidence type="ECO:0000256" key="2">
    <source>
        <dbReference type="ARBA" id="ARBA00022448"/>
    </source>
</evidence>
<feature type="transmembrane region" description="Helical" evidence="7">
    <location>
        <begin position="208"/>
        <end position="227"/>
    </location>
</feature>
<gene>
    <name evidence="9" type="ORF">CEP64_06525</name>
</gene>
<reference evidence="10" key="1">
    <citation type="submission" date="2017-06" db="EMBL/GenBank/DDBJ databases">
        <title>FDA dAtabase for Regulatory Grade micrObial Sequences (FDA-ARGOS): Supporting development and validation of Infectious Disease Dx tests.</title>
        <authorList>
            <person name="Goldberg B."/>
            <person name="Campos J."/>
            <person name="Tallon L."/>
            <person name="Sadzewicz L."/>
            <person name="Sengamalay N."/>
            <person name="Ott S."/>
            <person name="Godinez A."/>
            <person name="Nagaraj S."/>
            <person name="Vavikolanu K."/>
            <person name="Nadendla S."/>
            <person name="George J."/>
            <person name="Geyer C."/>
            <person name="Sichtig H."/>
        </authorList>
    </citation>
    <scope>NUCLEOTIDE SEQUENCE [LARGE SCALE GENOMIC DNA]</scope>
    <source>
        <strain evidence="10">FDAARGOS_285</strain>
    </source>
</reference>
<dbReference type="GO" id="GO:0008324">
    <property type="term" value="F:monoatomic cation transmembrane transporter activity"/>
    <property type="evidence" value="ECO:0007669"/>
    <property type="project" value="InterPro"/>
</dbReference>
<dbReference type="SUPFAM" id="SSF161111">
    <property type="entry name" value="Cation efflux protein transmembrane domain-like"/>
    <property type="match status" value="1"/>
</dbReference>
<dbReference type="Gene3D" id="1.20.1510.10">
    <property type="entry name" value="Cation efflux protein transmembrane domain"/>
    <property type="match status" value="1"/>
</dbReference>
<evidence type="ECO:0000259" key="8">
    <source>
        <dbReference type="Pfam" id="PF01545"/>
    </source>
</evidence>
<feature type="transmembrane region" description="Helical" evidence="7">
    <location>
        <begin position="77"/>
        <end position="97"/>
    </location>
</feature>
<keyword evidence="5 7" id="KW-0472">Membrane</keyword>
<keyword evidence="2" id="KW-0813">Transport</keyword>
<dbReference type="PANTHER" id="PTHR13414">
    <property type="entry name" value="HUEL-CATION TRANSPORTER"/>
    <property type="match status" value="1"/>
</dbReference>
<dbReference type="InterPro" id="IPR036837">
    <property type="entry name" value="Cation_efflux_CTD_sf"/>
</dbReference>
<name>A0AAI8GTX8_MAMSC</name>
<proteinExistence type="predicted"/>
<evidence type="ECO:0000256" key="6">
    <source>
        <dbReference type="SAM" id="MobiDB-lite"/>
    </source>
</evidence>
<dbReference type="GO" id="GO:0016020">
    <property type="term" value="C:membrane"/>
    <property type="evidence" value="ECO:0007669"/>
    <property type="project" value="UniProtKB-SubCell"/>
</dbReference>
<evidence type="ECO:0000256" key="4">
    <source>
        <dbReference type="ARBA" id="ARBA00022989"/>
    </source>
</evidence>
<evidence type="ECO:0000256" key="7">
    <source>
        <dbReference type="SAM" id="Phobius"/>
    </source>
</evidence>
<feature type="transmembrane region" description="Helical" evidence="7">
    <location>
        <begin position="117"/>
        <end position="138"/>
    </location>
</feature>
<dbReference type="KEGG" id="sscu:CEP64_06525"/>
<dbReference type="EMBL" id="CP022046">
    <property type="protein sequence ID" value="ASE34244.1"/>
    <property type="molecule type" value="Genomic_DNA"/>
</dbReference>
<dbReference type="AlphaFoldDB" id="A0AAI8GTX8"/>
<dbReference type="PROSITE" id="PS51257">
    <property type="entry name" value="PROKAR_LIPOPROTEIN"/>
    <property type="match status" value="1"/>
</dbReference>
<evidence type="ECO:0000313" key="10">
    <source>
        <dbReference type="Proteomes" id="UP000197058"/>
    </source>
</evidence>
<dbReference type="PANTHER" id="PTHR13414:SF9">
    <property type="entry name" value="PROTON-COUPLED ZINC ANTIPORTER SLC30A9, MITOCHONDRIAL"/>
    <property type="match status" value="1"/>
</dbReference>
<keyword evidence="3 7" id="KW-0812">Transmembrane</keyword>
<dbReference type="GO" id="GO:0006829">
    <property type="term" value="P:zinc ion transport"/>
    <property type="evidence" value="ECO:0007669"/>
    <property type="project" value="InterPro"/>
</dbReference>
<feature type="region of interest" description="Disordered" evidence="6">
    <location>
        <begin position="318"/>
        <end position="337"/>
    </location>
</feature>
<sequence length="337" mass="36674">MKAFINLLKKGSKSSLSAAVVNFILGCLKLFAFIFTGNIAMFAEMMHSFGDAANQLFVFLGSAFSKRSPNEKFPLGYGRLINLVCLIAVIIVGILSYETVKEGFHHIVHPNETGGPILFFWINIAVLAIGIILEGSVLRKAGKEILEEAGESSKGLLTPLTKSYLLIGKAKPATKLVFMEDTVATGGGIIAVLSIIIARLTGLGMLEGIASVIIGVMMFIVVGIIFIENAQGVLGIADHESEIHASRVILDDKAISDIKRLAVIKEGEALHIECLLEVNHNYTLKELSDIRKRIILKLLDLSHVEDVNIEFIEDDGQTDWNGDSGPSANIQYNKERL</sequence>
<evidence type="ECO:0000256" key="1">
    <source>
        <dbReference type="ARBA" id="ARBA00004141"/>
    </source>
</evidence>
<feature type="domain" description="Cation efflux protein transmembrane" evidence="8">
    <location>
        <begin position="17"/>
        <end position="231"/>
    </location>
</feature>
<evidence type="ECO:0000313" key="9">
    <source>
        <dbReference type="EMBL" id="ASE34244.1"/>
    </source>
</evidence>
<dbReference type="InterPro" id="IPR058533">
    <property type="entry name" value="Cation_efflux_TM"/>
</dbReference>
<dbReference type="Pfam" id="PF01545">
    <property type="entry name" value="Cation_efflux"/>
    <property type="match status" value="1"/>
</dbReference>
<dbReference type="InterPro" id="IPR027469">
    <property type="entry name" value="Cation_efflux_TMD_sf"/>
</dbReference>
<dbReference type="InterPro" id="IPR040177">
    <property type="entry name" value="SLC30A9"/>
</dbReference>